<evidence type="ECO:0000313" key="3">
    <source>
        <dbReference type="Proteomes" id="UP000054477"/>
    </source>
</evidence>
<proteinExistence type="predicted"/>
<sequence length="412" mass="46960">MDFSEAERLGFTSAFIDFWTLRGDRRTHEELSIAGESLLRGYLKDAFTGRALGLLQAPSSDEFQRRAQLIIRDFPKLKSWMEWWMCPAHASMLFKSERVMDLQIWKSLPATNNAEEAMHWKLYSACGRDHRFLEGMNALYAVATHYQRLIDGVLKGALIRYGAAEPWKAKAAAIGRTKPTRAPNPEAKKRKKNDGRPPDTIKELLLKPQKNAPSTVTTTKKAASKVTMELKFGPPSYRWKPNSCWLDASLQVLYIAITKKFDEFGKVFNSLETGSPLNGLYLAFNKRFELDPEESNATTALGLQRDRLRMFLKQNAIIEELDQFDSPVVHLENAWLPMLARLEYKKQYSLAVAYFMIFSVTLSQCSGSSEIGGGHTQVTSTLRRMPFFQVEAHHYKKYEGLISKALKLAMKQ</sequence>
<dbReference type="HOGENOM" id="CLU_055487_0_0_1"/>
<dbReference type="AlphaFoldDB" id="A0A0C9WY81"/>
<dbReference type="STRING" id="1095629.A0A0C9WY81"/>
<name>A0A0C9WY81_9AGAR</name>
<accession>A0A0C9WY81</accession>
<organism evidence="2 3">
    <name type="scientific">Laccaria amethystina LaAM-08-1</name>
    <dbReference type="NCBI Taxonomy" id="1095629"/>
    <lineage>
        <taxon>Eukaryota</taxon>
        <taxon>Fungi</taxon>
        <taxon>Dikarya</taxon>
        <taxon>Basidiomycota</taxon>
        <taxon>Agaricomycotina</taxon>
        <taxon>Agaricomycetes</taxon>
        <taxon>Agaricomycetidae</taxon>
        <taxon>Agaricales</taxon>
        <taxon>Agaricineae</taxon>
        <taxon>Hydnangiaceae</taxon>
        <taxon>Laccaria</taxon>
    </lineage>
</organism>
<evidence type="ECO:0000256" key="1">
    <source>
        <dbReference type="SAM" id="MobiDB-lite"/>
    </source>
</evidence>
<dbReference type="Proteomes" id="UP000054477">
    <property type="component" value="Unassembled WGS sequence"/>
</dbReference>
<evidence type="ECO:0000313" key="2">
    <source>
        <dbReference type="EMBL" id="KIJ93888.1"/>
    </source>
</evidence>
<dbReference type="EMBL" id="KN838819">
    <property type="protein sequence ID" value="KIJ93888.1"/>
    <property type="molecule type" value="Genomic_DNA"/>
</dbReference>
<dbReference type="OrthoDB" id="2624269at2759"/>
<feature type="region of interest" description="Disordered" evidence="1">
    <location>
        <begin position="172"/>
        <end position="200"/>
    </location>
</feature>
<keyword evidence="3" id="KW-1185">Reference proteome</keyword>
<protein>
    <submittedName>
        <fullName evidence="2">Uncharacterized protein</fullName>
    </submittedName>
</protein>
<gene>
    <name evidence="2" type="ORF">K443DRAFT_125448</name>
</gene>
<reference evidence="3" key="2">
    <citation type="submission" date="2015-01" db="EMBL/GenBank/DDBJ databases">
        <title>Evolutionary Origins and Diversification of the Mycorrhizal Mutualists.</title>
        <authorList>
            <consortium name="DOE Joint Genome Institute"/>
            <consortium name="Mycorrhizal Genomics Consortium"/>
            <person name="Kohler A."/>
            <person name="Kuo A."/>
            <person name="Nagy L.G."/>
            <person name="Floudas D."/>
            <person name="Copeland A."/>
            <person name="Barry K.W."/>
            <person name="Cichocki N."/>
            <person name="Veneault-Fourrey C."/>
            <person name="LaButti K."/>
            <person name="Lindquist E.A."/>
            <person name="Lipzen A."/>
            <person name="Lundell T."/>
            <person name="Morin E."/>
            <person name="Murat C."/>
            <person name="Riley R."/>
            <person name="Ohm R."/>
            <person name="Sun H."/>
            <person name="Tunlid A."/>
            <person name="Henrissat B."/>
            <person name="Grigoriev I.V."/>
            <person name="Hibbett D.S."/>
            <person name="Martin F."/>
        </authorList>
    </citation>
    <scope>NUCLEOTIDE SEQUENCE [LARGE SCALE GENOMIC DNA]</scope>
    <source>
        <strain evidence="3">LaAM-08-1</strain>
    </source>
</reference>
<reference evidence="2 3" key="1">
    <citation type="submission" date="2014-04" db="EMBL/GenBank/DDBJ databases">
        <authorList>
            <consortium name="DOE Joint Genome Institute"/>
            <person name="Kuo A."/>
            <person name="Kohler A."/>
            <person name="Nagy L.G."/>
            <person name="Floudas D."/>
            <person name="Copeland A."/>
            <person name="Barry K.W."/>
            <person name="Cichocki N."/>
            <person name="Veneault-Fourrey C."/>
            <person name="LaButti K."/>
            <person name="Lindquist E.A."/>
            <person name="Lipzen A."/>
            <person name="Lundell T."/>
            <person name="Morin E."/>
            <person name="Murat C."/>
            <person name="Sun H."/>
            <person name="Tunlid A."/>
            <person name="Henrissat B."/>
            <person name="Grigoriev I.V."/>
            <person name="Hibbett D.S."/>
            <person name="Martin F."/>
            <person name="Nordberg H.P."/>
            <person name="Cantor M.N."/>
            <person name="Hua S.X."/>
        </authorList>
    </citation>
    <scope>NUCLEOTIDE SEQUENCE [LARGE SCALE GENOMIC DNA]</scope>
    <source>
        <strain evidence="2 3">LaAM-08-1</strain>
    </source>
</reference>